<dbReference type="SUPFAM" id="SSF53822">
    <property type="entry name" value="Periplasmic binding protein-like I"/>
    <property type="match status" value="1"/>
</dbReference>
<organism evidence="7 8">
    <name type="scientific">Lientehia hominis</name>
    <dbReference type="NCBI Taxonomy" id="2897778"/>
    <lineage>
        <taxon>Bacteria</taxon>
        <taxon>Bacillati</taxon>
        <taxon>Bacillota</taxon>
        <taxon>Clostridia</taxon>
        <taxon>Lachnospirales</taxon>
        <taxon>Lachnospiraceae</taxon>
        <taxon>Lientehia</taxon>
    </lineage>
</organism>
<evidence type="ECO:0000256" key="4">
    <source>
        <dbReference type="SAM" id="MobiDB-lite"/>
    </source>
</evidence>
<dbReference type="PANTHER" id="PTHR46847:SF1">
    <property type="entry name" value="D-ALLOSE-BINDING PERIPLASMIC PROTEIN-RELATED"/>
    <property type="match status" value="1"/>
</dbReference>
<dbReference type="AlphaFoldDB" id="A0AAP2RGT1"/>
<protein>
    <submittedName>
        <fullName evidence="7">Sugar ABC transporter substrate-binding protein</fullName>
    </submittedName>
</protein>
<dbReference type="PANTHER" id="PTHR46847">
    <property type="entry name" value="D-ALLOSE-BINDING PERIPLASMIC PROTEIN-RELATED"/>
    <property type="match status" value="1"/>
</dbReference>
<comment type="similarity">
    <text evidence="2">Belongs to the bacterial solute-binding protein 2 family.</text>
</comment>
<evidence type="ECO:0000256" key="5">
    <source>
        <dbReference type="SAM" id="SignalP"/>
    </source>
</evidence>
<dbReference type="GO" id="GO:0030246">
    <property type="term" value="F:carbohydrate binding"/>
    <property type="evidence" value="ECO:0007669"/>
    <property type="project" value="UniProtKB-ARBA"/>
</dbReference>
<sequence>MKKRLVSLMCAAVMAVSLIGCGGGKAANETTKAPDASKETTAAKESDGQKETTAAPETTKAGIDTSSLERELKLSKDPSEYKICVYWPAPDTYFEENIQPGYQQIEKEYGVTINYAIGTEWTQDIENQIVEAKAAEGYNLFLIYGADTSGANALYKELAEADCKVINYGGEVDDPQESAATICGDVYDYSYEATKKMIKEMGGEGSIINVLENLGDVNTLARQKGVEAAVAESDGVTICQTIGDITTEDEGYEKVANALAANPNATGIIATGGTASRGMTNALKDYYASNSDAKHLYAVATDPSEEVLGGLEDGTLDVGVAQNGYGQGYLGSLALLYMAEGWTIKDWGVHIVTGYVFITKDNIDTYDKEIEELSVKIAADLETTYLNKPE</sequence>
<evidence type="ECO:0000313" key="8">
    <source>
        <dbReference type="Proteomes" id="UP001299265"/>
    </source>
</evidence>
<dbReference type="RefSeq" id="WP_231061815.1">
    <property type="nucleotide sequence ID" value="NZ_JAJNOR010000001.1"/>
</dbReference>
<reference evidence="7 8" key="1">
    <citation type="submission" date="2021-11" db="EMBL/GenBank/DDBJ databases">
        <title>Lacrimispora sp. nov. NSJ-141 isolated from human feces.</title>
        <authorList>
            <person name="Abdugheni R."/>
        </authorList>
    </citation>
    <scope>NUCLEOTIDE SEQUENCE [LARGE SCALE GENOMIC DNA]</scope>
    <source>
        <strain evidence="7 8">NSJ-141</strain>
    </source>
</reference>
<dbReference type="InterPro" id="IPR025997">
    <property type="entry name" value="SBP_2_dom"/>
</dbReference>
<dbReference type="GO" id="GO:0030313">
    <property type="term" value="C:cell envelope"/>
    <property type="evidence" value="ECO:0007669"/>
    <property type="project" value="UniProtKB-SubCell"/>
</dbReference>
<feature type="chain" id="PRO_5042840237" evidence="5">
    <location>
        <begin position="27"/>
        <end position="390"/>
    </location>
</feature>
<feature type="compositionally biased region" description="Low complexity" evidence="4">
    <location>
        <begin position="51"/>
        <end position="61"/>
    </location>
</feature>
<proteinExistence type="inferred from homology"/>
<evidence type="ECO:0000256" key="1">
    <source>
        <dbReference type="ARBA" id="ARBA00004196"/>
    </source>
</evidence>
<evidence type="ECO:0000256" key="3">
    <source>
        <dbReference type="ARBA" id="ARBA00022729"/>
    </source>
</evidence>
<feature type="signal peptide" evidence="5">
    <location>
        <begin position="1"/>
        <end position="26"/>
    </location>
</feature>
<keyword evidence="3 5" id="KW-0732">Signal</keyword>
<feature type="compositionally biased region" description="Basic and acidic residues" evidence="4">
    <location>
        <begin position="35"/>
        <end position="50"/>
    </location>
</feature>
<dbReference type="PROSITE" id="PS51257">
    <property type="entry name" value="PROKAR_LIPOPROTEIN"/>
    <property type="match status" value="1"/>
</dbReference>
<evidence type="ECO:0000313" key="7">
    <source>
        <dbReference type="EMBL" id="MCD2491912.1"/>
    </source>
</evidence>
<dbReference type="Pfam" id="PF13407">
    <property type="entry name" value="Peripla_BP_4"/>
    <property type="match status" value="1"/>
</dbReference>
<dbReference type="Proteomes" id="UP001299265">
    <property type="component" value="Unassembled WGS sequence"/>
</dbReference>
<dbReference type="EMBL" id="JAJNOR010000001">
    <property type="protein sequence ID" value="MCD2491912.1"/>
    <property type="molecule type" value="Genomic_DNA"/>
</dbReference>
<gene>
    <name evidence="7" type="ORF">LQE92_04635</name>
</gene>
<dbReference type="Gene3D" id="3.40.50.2300">
    <property type="match status" value="2"/>
</dbReference>
<comment type="caution">
    <text evidence="7">The sequence shown here is derived from an EMBL/GenBank/DDBJ whole genome shotgun (WGS) entry which is preliminary data.</text>
</comment>
<feature type="domain" description="Periplasmic binding protein" evidence="6">
    <location>
        <begin position="86"/>
        <end position="341"/>
    </location>
</feature>
<evidence type="ECO:0000259" key="6">
    <source>
        <dbReference type="Pfam" id="PF13407"/>
    </source>
</evidence>
<dbReference type="InterPro" id="IPR028082">
    <property type="entry name" value="Peripla_BP_I"/>
</dbReference>
<evidence type="ECO:0000256" key="2">
    <source>
        <dbReference type="ARBA" id="ARBA00007639"/>
    </source>
</evidence>
<name>A0AAP2RGT1_9FIRM</name>
<keyword evidence="8" id="KW-1185">Reference proteome</keyword>
<comment type="subcellular location">
    <subcellularLocation>
        <location evidence="1">Cell envelope</location>
    </subcellularLocation>
</comment>
<feature type="region of interest" description="Disordered" evidence="4">
    <location>
        <begin position="27"/>
        <end position="66"/>
    </location>
</feature>
<accession>A0AAP2RGT1</accession>